<sequence>MNINSYILVPSFVEEIIYRLAQGETVGQVQQSFKERGEEVDLCDFVRELVNLNYIERINDYQIDSLQLTEAGGFSFPFIQQKHARWIFNKKVGVIWLIIVLLGVVITFSGNAGSIIPTYQSFFWHPILLIVVLGSFVFDIITGITHEFCHFLAARACGNSFSSISLSRRLFHLVYQTKVRNIWSLSKKQRYLVYLSGMMYDLFLLSLFTIISLLSKDKSILIYNFSRFAILFLGFGILFEFRFYMKTDFYFFLADWLDYPTLYEDAFQLVIHLFKRNFQAFLETSLIVPIFALFMVLACSIDIWLTLAYLLPSLYQTITTVFHSFRDGDMLLIIANTLSAILFFLELGLVIFFLVRDVLQKRKSFF</sequence>
<feature type="transmembrane region" description="Helical" evidence="1">
    <location>
        <begin position="220"/>
        <end position="239"/>
    </location>
</feature>
<keyword evidence="3" id="KW-1185">Reference proteome</keyword>
<feature type="transmembrane region" description="Helical" evidence="1">
    <location>
        <begin position="92"/>
        <end position="116"/>
    </location>
</feature>
<evidence type="ECO:0000313" key="2">
    <source>
        <dbReference type="EMBL" id="PZW18040.1"/>
    </source>
</evidence>
<evidence type="ECO:0000313" key="3">
    <source>
        <dbReference type="Proteomes" id="UP000248806"/>
    </source>
</evidence>
<protein>
    <recommendedName>
        <fullName evidence="4">Peptide zinc metalloprotease protein</fullName>
    </recommendedName>
</protein>
<dbReference type="AlphaFoldDB" id="A0A326TR83"/>
<keyword evidence="1" id="KW-0472">Membrane</keyword>
<dbReference type="EMBL" id="QKUF01000065">
    <property type="protein sequence ID" value="PZW18040.1"/>
    <property type="molecule type" value="Genomic_DNA"/>
</dbReference>
<keyword evidence="1" id="KW-0812">Transmembrane</keyword>
<feature type="transmembrane region" description="Helical" evidence="1">
    <location>
        <begin position="286"/>
        <end position="311"/>
    </location>
</feature>
<dbReference type="Proteomes" id="UP000248806">
    <property type="component" value="Unassembled WGS sequence"/>
</dbReference>
<feature type="transmembrane region" description="Helical" evidence="1">
    <location>
        <begin position="122"/>
        <end position="141"/>
    </location>
</feature>
<accession>A0A326TR83</accession>
<comment type="caution">
    <text evidence="2">The sequence shown here is derived from an EMBL/GenBank/DDBJ whole genome shotgun (WGS) entry which is preliminary data.</text>
</comment>
<reference evidence="2 3" key="1">
    <citation type="submission" date="2018-06" db="EMBL/GenBank/DDBJ databases">
        <title>Genomic Encyclopedia of Archaeal and Bacterial Type Strains, Phase II (KMG-II): from individual species to whole genera.</title>
        <authorList>
            <person name="Goeker M."/>
        </authorList>
    </citation>
    <scope>NUCLEOTIDE SEQUENCE [LARGE SCALE GENOMIC DNA]</scope>
    <source>
        <strain evidence="2 3">ATCC BAA-1881</strain>
    </source>
</reference>
<proteinExistence type="predicted"/>
<feature type="transmembrane region" description="Helical" evidence="1">
    <location>
        <begin position="331"/>
        <end position="355"/>
    </location>
</feature>
<keyword evidence="1" id="KW-1133">Transmembrane helix</keyword>
<gene>
    <name evidence="2" type="ORF">EI42_06388</name>
</gene>
<name>A0A326TR83_THEHA</name>
<feature type="transmembrane region" description="Helical" evidence="1">
    <location>
        <begin position="191"/>
        <end position="214"/>
    </location>
</feature>
<evidence type="ECO:0000256" key="1">
    <source>
        <dbReference type="SAM" id="Phobius"/>
    </source>
</evidence>
<organism evidence="2 3">
    <name type="scientific">Thermosporothrix hazakensis</name>
    <dbReference type="NCBI Taxonomy" id="644383"/>
    <lineage>
        <taxon>Bacteria</taxon>
        <taxon>Bacillati</taxon>
        <taxon>Chloroflexota</taxon>
        <taxon>Ktedonobacteria</taxon>
        <taxon>Ktedonobacterales</taxon>
        <taxon>Thermosporotrichaceae</taxon>
        <taxon>Thermosporothrix</taxon>
    </lineage>
</organism>
<dbReference type="RefSeq" id="WP_111326884.1">
    <property type="nucleotide sequence ID" value="NZ_BIFX01000001.1"/>
</dbReference>
<dbReference type="OrthoDB" id="4515621at2"/>
<evidence type="ECO:0008006" key="4">
    <source>
        <dbReference type="Google" id="ProtNLM"/>
    </source>
</evidence>